<evidence type="ECO:0000313" key="3">
    <source>
        <dbReference type="EMBL" id="GLA52507.1"/>
    </source>
</evidence>
<feature type="compositionally biased region" description="Polar residues" evidence="2">
    <location>
        <begin position="479"/>
        <end position="495"/>
    </location>
</feature>
<evidence type="ECO:0000256" key="1">
    <source>
        <dbReference type="SAM" id="Coils"/>
    </source>
</evidence>
<keyword evidence="1" id="KW-0175">Coiled coil</keyword>
<sequence>MTKEIESRRIINEEQRQRIEALESGFQHKAEELFAVTRQLRSLESDNKKAHSQLSQMNDALHTAQHTWDRSVAEVSDITEEVVTRMKNFQAQQTRLLQDFSNNLSRFFDNNTREMQRNQTLLYDALHIVENAGGRSKTQLLKSETEEAFHELKEISKSVRMAVSRVFIELSQAITRMSEGLQGELVKWNSQFNMAYSKFDSDLLYVFQIIVKHIEEQNVKVGELQRQLRDANSRLAEMNQKTSHNVARLLEEERTNAEADRQQFLMQIGAIYDSTSRCRWDRLQGNYSTICNDISTFGEAIKGLTLHSHIDEFLRKQKQLAEELTGLRTSLRAHIVQDKEALEKQHFVVQETAESSQKALQQSFDNHKVSLDQHLEHWAHNLEKTQSQNNQLSDAYLGHLETLETTIQQSVSEVKDRLRTELESSRQCHRDMTLHSGTIEKPVATLEKDFYEPLLHLRASIQSSLLPISASVEQVSNYTTASPRSDNGASFTSLVHKSKEPDTSGRPEATPRSQRNRQVEQPYLEAIPDDSDQPPLKRRRL</sequence>
<protein>
    <submittedName>
        <fullName evidence="3">Kinesin motor protein cin8</fullName>
    </submittedName>
</protein>
<dbReference type="Proteomes" id="UP001144191">
    <property type="component" value="Unassembled WGS sequence"/>
</dbReference>
<comment type="caution">
    <text evidence="3">The sequence shown here is derived from an EMBL/GenBank/DDBJ whole genome shotgun (WGS) entry which is preliminary data.</text>
</comment>
<evidence type="ECO:0000313" key="4">
    <source>
        <dbReference type="Proteomes" id="UP001144191"/>
    </source>
</evidence>
<name>A0A9W6A3G6_ASPNG</name>
<dbReference type="AlphaFoldDB" id="A0A9W6A3G6"/>
<accession>A0A9W6A3G6</accession>
<gene>
    <name evidence="3" type="ORF">AnigIFM63604_009371</name>
</gene>
<proteinExistence type="predicted"/>
<evidence type="ECO:0000256" key="2">
    <source>
        <dbReference type="SAM" id="MobiDB-lite"/>
    </source>
</evidence>
<feature type="region of interest" description="Disordered" evidence="2">
    <location>
        <begin position="479"/>
        <end position="541"/>
    </location>
</feature>
<feature type="coiled-coil region" evidence="1">
    <location>
        <begin position="214"/>
        <end position="267"/>
    </location>
</feature>
<organism evidence="3 4">
    <name type="scientific">Aspergillus niger</name>
    <dbReference type="NCBI Taxonomy" id="5061"/>
    <lineage>
        <taxon>Eukaryota</taxon>
        <taxon>Fungi</taxon>
        <taxon>Dikarya</taxon>
        <taxon>Ascomycota</taxon>
        <taxon>Pezizomycotina</taxon>
        <taxon>Eurotiomycetes</taxon>
        <taxon>Eurotiomycetidae</taxon>
        <taxon>Eurotiales</taxon>
        <taxon>Aspergillaceae</taxon>
        <taxon>Aspergillus</taxon>
        <taxon>Aspergillus subgen. Circumdati</taxon>
    </lineage>
</organism>
<reference evidence="3" key="1">
    <citation type="submission" date="2022-07" db="EMBL/GenBank/DDBJ databases">
        <title>Taxonomy of Aspergillus series Nigri: significant species reduction supported by multi-species coalescent approaches.</title>
        <authorList>
            <person name="Bian C."/>
            <person name="Kusuya Y."/>
            <person name="Sklenar F."/>
            <person name="D'hooge E."/>
            <person name="Yaguchi T."/>
            <person name="Takahashi H."/>
            <person name="Hubka V."/>
        </authorList>
    </citation>
    <scope>NUCLEOTIDE SEQUENCE</scope>
    <source>
        <strain evidence="3">IFM 63604</strain>
    </source>
</reference>
<dbReference type="EMBL" id="BRPB01000064">
    <property type="protein sequence ID" value="GLA52507.1"/>
    <property type="molecule type" value="Genomic_DNA"/>
</dbReference>